<feature type="non-terminal residue" evidence="1">
    <location>
        <position position="58"/>
    </location>
</feature>
<evidence type="ECO:0000313" key="1">
    <source>
        <dbReference type="EMBL" id="CAG8830908.1"/>
    </source>
</evidence>
<reference evidence="1" key="1">
    <citation type="submission" date="2021-06" db="EMBL/GenBank/DDBJ databases">
        <authorList>
            <person name="Kallberg Y."/>
            <person name="Tangrot J."/>
            <person name="Rosling A."/>
        </authorList>
    </citation>
    <scope>NUCLEOTIDE SEQUENCE</scope>
    <source>
        <strain evidence="1">MA461A</strain>
    </source>
</reference>
<accession>A0ACA9S853</accession>
<evidence type="ECO:0000313" key="2">
    <source>
        <dbReference type="Proteomes" id="UP000789920"/>
    </source>
</evidence>
<gene>
    <name evidence="1" type="ORF">RPERSI_LOCUS27956</name>
</gene>
<organism evidence="1 2">
    <name type="scientific">Racocetra persica</name>
    <dbReference type="NCBI Taxonomy" id="160502"/>
    <lineage>
        <taxon>Eukaryota</taxon>
        <taxon>Fungi</taxon>
        <taxon>Fungi incertae sedis</taxon>
        <taxon>Mucoromycota</taxon>
        <taxon>Glomeromycotina</taxon>
        <taxon>Glomeromycetes</taxon>
        <taxon>Diversisporales</taxon>
        <taxon>Gigasporaceae</taxon>
        <taxon>Racocetra</taxon>
    </lineage>
</organism>
<name>A0ACA9S853_9GLOM</name>
<dbReference type="EMBL" id="CAJVQC010100140">
    <property type="protein sequence ID" value="CAG8830908.1"/>
    <property type="molecule type" value="Genomic_DNA"/>
</dbReference>
<proteinExistence type="predicted"/>
<dbReference type="Proteomes" id="UP000789920">
    <property type="component" value="Unassembled WGS sequence"/>
</dbReference>
<comment type="caution">
    <text evidence="1">The sequence shown here is derived from an EMBL/GenBank/DDBJ whole genome shotgun (WGS) entry which is preliminary data.</text>
</comment>
<keyword evidence="2" id="KW-1185">Reference proteome</keyword>
<sequence length="58" mass="6432">MFRVRDFLMFVTMALLIMVQINVQVDCAPAYTSAIKPACQPCPPCRGIVARRVSCDIA</sequence>
<protein>
    <submittedName>
        <fullName evidence="1">10486_t:CDS:1</fullName>
    </submittedName>
</protein>